<organism evidence="4">
    <name type="scientific">hydrothermal vent metagenome</name>
    <dbReference type="NCBI Taxonomy" id="652676"/>
    <lineage>
        <taxon>unclassified sequences</taxon>
        <taxon>metagenomes</taxon>
        <taxon>ecological metagenomes</taxon>
    </lineage>
</organism>
<evidence type="ECO:0000313" key="4">
    <source>
        <dbReference type="EMBL" id="VAX34885.1"/>
    </source>
</evidence>
<evidence type="ECO:0000256" key="1">
    <source>
        <dbReference type="SAM" id="MobiDB-lite"/>
    </source>
</evidence>
<dbReference type="EMBL" id="UOGJ01000014">
    <property type="protein sequence ID" value="VAX34885.1"/>
    <property type="molecule type" value="Genomic_DNA"/>
</dbReference>
<accession>A0A3B1DST2</accession>
<keyword evidence="2" id="KW-0472">Membrane</keyword>
<dbReference type="AlphaFoldDB" id="A0A3B1DST2"/>
<evidence type="ECO:0000259" key="3">
    <source>
        <dbReference type="Pfam" id="PF03781"/>
    </source>
</evidence>
<dbReference type="InterPro" id="IPR005532">
    <property type="entry name" value="SUMF_dom"/>
</dbReference>
<dbReference type="InterPro" id="IPR042095">
    <property type="entry name" value="SUMF_sf"/>
</dbReference>
<keyword evidence="2" id="KW-0812">Transmembrane</keyword>
<evidence type="ECO:0000256" key="2">
    <source>
        <dbReference type="SAM" id="Phobius"/>
    </source>
</evidence>
<reference evidence="4" key="1">
    <citation type="submission" date="2018-06" db="EMBL/GenBank/DDBJ databases">
        <authorList>
            <person name="Zhirakovskaya E."/>
        </authorList>
    </citation>
    <scope>NUCLEOTIDE SEQUENCE</scope>
</reference>
<gene>
    <name evidence="4" type="ORF">MNBD_UNCLBAC01-1524</name>
</gene>
<dbReference type="Pfam" id="PF03781">
    <property type="entry name" value="FGE-sulfatase"/>
    <property type="match status" value="1"/>
</dbReference>
<feature type="transmembrane region" description="Helical" evidence="2">
    <location>
        <begin position="7"/>
        <end position="26"/>
    </location>
</feature>
<feature type="domain" description="Sulfatase-modifying factor enzyme-like" evidence="3">
    <location>
        <begin position="239"/>
        <end position="430"/>
    </location>
</feature>
<dbReference type="InterPro" id="IPR016187">
    <property type="entry name" value="CTDL_fold"/>
</dbReference>
<sequence>MKRSSLIFFNVFNFFVLYLLLCPFVFANNLSISNVSLEQRDPSANTAVVEFDVSWENSWRTKINHDAIWLTIRLKNPSVSPPNKKLCQISASGLNPAGTSTGSNASLELSVSTDQKGAFLRPAFYGVNNSVSTTNVQVTIDYSSCGFSSTDSVKVSVVGLEMVLIPEGAFYAGDYNGSTAALQEGSSDSDPWYISGESVVSVTNASSNGYRYVSAGNAGEDVTGASFTISTDFPKGYGAFYVMKYEITEGQWVEFFNAIPSSAARVNRDLTNSAHKNSDAVKYRNTVSCSGSPLTCASSRSVRAVNYLTWMDLAAFLDWMALRPMTELEYEKMARGSLLAVSGEFSWGTTSITAAKTISGSSEDGSETITNSEANANYNNQTFTGGDSSNGVDYAQGPLRGGVFATASSTRVSAGSGYYGVMELSGNVRERIVTIGHSTGRSFTAGHGDGVLTTASGYEGNANVTDWPGTDATASRGVTGADGSGFRGGAWDDQLSGVRLRISDRNDAAKSDTSAYNNAGGRGVRTYEN</sequence>
<feature type="region of interest" description="Disordered" evidence="1">
    <location>
        <begin position="508"/>
        <end position="529"/>
    </location>
</feature>
<proteinExistence type="predicted"/>
<keyword evidence="2" id="KW-1133">Transmembrane helix</keyword>
<dbReference type="Gene3D" id="3.90.1580.10">
    <property type="entry name" value="paralog of FGE (formylglycine-generating enzyme)"/>
    <property type="match status" value="1"/>
</dbReference>
<name>A0A3B1DST2_9ZZZZ</name>
<protein>
    <recommendedName>
        <fullName evidence="3">Sulfatase-modifying factor enzyme-like domain-containing protein</fullName>
    </recommendedName>
</protein>
<dbReference type="SUPFAM" id="SSF56436">
    <property type="entry name" value="C-type lectin-like"/>
    <property type="match status" value="1"/>
</dbReference>